<feature type="domain" description="SUF system FeS cluster assembly SufBD core" evidence="3">
    <location>
        <begin position="211"/>
        <end position="437"/>
    </location>
</feature>
<protein>
    <submittedName>
        <fullName evidence="5">Fe-S cluster assembly protein SufD</fullName>
    </submittedName>
</protein>
<dbReference type="InterPro" id="IPR000825">
    <property type="entry name" value="SUF_FeS_clus_asmbl_SufBD_core"/>
</dbReference>
<dbReference type="EMBL" id="FNUV01000002">
    <property type="protein sequence ID" value="SEF55452.1"/>
    <property type="molecule type" value="Genomic_DNA"/>
</dbReference>
<dbReference type="Pfam" id="PF19295">
    <property type="entry name" value="SufBD_N"/>
    <property type="match status" value="1"/>
</dbReference>
<evidence type="ECO:0000259" key="3">
    <source>
        <dbReference type="Pfam" id="PF01458"/>
    </source>
</evidence>
<dbReference type="AlphaFoldDB" id="A0A1H5SXW3"/>
<name>A0A1H5SXW3_XYLRU</name>
<sequence>MNSEQQYIELYQQAREMIFSHAPEAMNAVRDEAFENFKTLGFPSRKVERYKYTDMQKLFEPDYGVNLSRLQIPVDPYEAFHCDVPNLSTSLYFVVNDMFYHDEKPKGHLPEGVIIGSLRDYPELVSKYYTKQAKTSEDAVTALNTMLAQDGMLVYVPKNVKVDRAIQVINILKAPTLRVKSDARISSSEPEVARPSAKATPQNAQRQVPDLMVNRRVLIVLEESAEIKMLFCDHAADDRNFLATQVIEAYVGENASLDLYCMEETHHKNVRVSNVYIDQQANSRVNHNVITLHNGITRNKLDLTFSGEGAECQCYGCVIADKQQHVDNNTLITHQVPHCTSNELYKYVLDDKAVGAFAGRVLVEHGAQKTISQMTNQNLTATKEARMYTQPMLEIYADDVKCAHGSTVGQLNDAALFYMRQRGISLNEAKLLLQNAFINEVIDHMQLEPLRDRLHYLVEKRFRGELNKCSGCKLCK</sequence>
<comment type="similarity">
    <text evidence="1">Belongs to the iron-sulfur cluster assembly SufBD family.</text>
</comment>
<feature type="domain" description="SUF system FeS cluster assembly SufBD N-terminal" evidence="4">
    <location>
        <begin position="1"/>
        <end position="168"/>
    </location>
</feature>
<evidence type="ECO:0000313" key="6">
    <source>
        <dbReference type="Proteomes" id="UP000236735"/>
    </source>
</evidence>
<evidence type="ECO:0000313" key="5">
    <source>
        <dbReference type="EMBL" id="SEF55452.1"/>
    </source>
</evidence>
<dbReference type="Proteomes" id="UP000236735">
    <property type="component" value="Unassembled WGS sequence"/>
</dbReference>
<dbReference type="RefSeq" id="WP_103915205.1">
    <property type="nucleotide sequence ID" value="NZ_FNUV01000002.1"/>
</dbReference>
<feature type="region of interest" description="Disordered" evidence="2">
    <location>
        <begin position="183"/>
        <end position="206"/>
    </location>
</feature>
<dbReference type="InterPro" id="IPR011542">
    <property type="entry name" value="SUF_FeS_clus_asmbl_SufD"/>
</dbReference>
<evidence type="ECO:0000256" key="1">
    <source>
        <dbReference type="ARBA" id="ARBA00043967"/>
    </source>
</evidence>
<dbReference type="PANTHER" id="PTHR43575">
    <property type="entry name" value="PROTEIN ABCI7, CHLOROPLASTIC"/>
    <property type="match status" value="1"/>
</dbReference>
<proteinExistence type="inferred from homology"/>
<dbReference type="NCBIfam" id="TIGR01981">
    <property type="entry name" value="sufD"/>
    <property type="match status" value="1"/>
</dbReference>
<dbReference type="InterPro" id="IPR037284">
    <property type="entry name" value="SUF_FeS_clus_asmbl_SufBD_sf"/>
</dbReference>
<dbReference type="GO" id="GO:0016226">
    <property type="term" value="P:iron-sulfur cluster assembly"/>
    <property type="evidence" value="ECO:0007669"/>
    <property type="project" value="InterPro"/>
</dbReference>
<organism evidence="5 6">
    <name type="scientific">Xylanibacter ruminicola</name>
    <name type="common">Prevotella ruminicola</name>
    <dbReference type="NCBI Taxonomy" id="839"/>
    <lineage>
        <taxon>Bacteria</taxon>
        <taxon>Pseudomonadati</taxon>
        <taxon>Bacteroidota</taxon>
        <taxon>Bacteroidia</taxon>
        <taxon>Bacteroidales</taxon>
        <taxon>Prevotellaceae</taxon>
        <taxon>Xylanibacter</taxon>
    </lineage>
</organism>
<dbReference type="SUPFAM" id="SSF101960">
    <property type="entry name" value="Stabilizer of iron transporter SufD"/>
    <property type="match status" value="1"/>
</dbReference>
<evidence type="ECO:0000259" key="4">
    <source>
        <dbReference type="Pfam" id="PF19295"/>
    </source>
</evidence>
<reference evidence="5 6" key="1">
    <citation type="submission" date="2016-10" db="EMBL/GenBank/DDBJ databases">
        <authorList>
            <person name="de Groot N.N."/>
        </authorList>
    </citation>
    <scope>NUCLEOTIDE SEQUENCE [LARGE SCALE GENOMIC DNA]</scope>
    <source>
        <strain evidence="5 6">AR32</strain>
    </source>
</reference>
<gene>
    <name evidence="5" type="ORF">SAMN05216354_0761</name>
</gene>
<dbReference type="Pfam" id="PF01458">
    <property type="entry name" value="SUFBD_core"/>
    <property type="match status" value="1"/>
</dbReference>
<dbReference type="PANTHER" id="PTHR43575:SF1">
    <property type="entry name" value="PROTEIN ABCI7, CHLOROPLASTIC"/>
    <property type="match status" value="1"/>
</dbReference>
<evidence type="ECO:0000256" key="2">
    <source>
        <dbReference type="SAM" id="MobiDB-lite"/>
    </source>
</evidence>
<dbReference type="InterPro" id="IPR045595">
    <property type="entry name" value="SufBD_N"/>
</dbReference>
<accession>A0A1H5SXW3</accession>
<dbReference type="InterPro" id="IPR055346">
    <property type="entry name" value="Fe-S_cluster_assembly_SufBD"/>
</dbReference>